<evidence type="ECO:0000313" key="3">
    <source>
        <dbReference type="Proteomes" id="UP000000420"/>
    </source>
</evidence>
<dbReference type="AlphaFoldDB" id="A0A0H2XCG5"/>
<evidence type="ECO:0008006" key="4">
    <source>
        <dbReference type="Google" id="ProtNLM"/>
    </source>
</evidence>
<dbReference type="SUPFAM" id="SSF53474">
    <property type="entry name" value="alpha/beta-Hydrolases"/>
    <property type="match status" value="1"/>
</dbReference>
<dbReference type="InterPro" id="IPR029058">
    <property type="entry name" value="AB_hydrolase_fold"/>
</dbReference>
<proteinExistence type="predicted"/>
<organism evidence="2 3">
    <name type="scientific">Xanthomonas campestris pv. campestris (strain 8004)</name>
    <dbReference type="NCBI Taxonomy" id="314565"/>
    <lineage>
        <taxon>Bacteria</taxon>
        <taxon>Pseudomonadati</taxon>
        <taxon>Pseudomonadota</taxon>
        <taxon>Gammaproteobacteria</taxon>
        <taxon>Lysobacterales</taxon>
        <taxon>Lysobacteraceae</taxon>
        <taxon>Xanthomonas</taxon>
    </lineage>
</organism>
<name>A0A0H2XCG5_XANC8</name>
<feature type="compositionally biased region" description="Basic and acidic residues" evidence="1">
    <location>
        <begin position="544"/>
        <end position="554"/>
    </location>
</feature>
<protein>
    <recommendedName>
        <fullName evidence="4">AB hydrolase-1 domain-containing protein</fullName>
    </recommendedName>
</protein>
<dbReference type="KEGG" id="xcb:XC_3476"/>
<sequence length="687" mass="74648">MSRSTWARRAVAGVAVLACVWLSGCAMVTVKARSSGDYIAQTRGDILSAGTLSQAGSETLQVAGLDPQTCRKTPLPCIEQLRTVAGIGDERRLATQAELWTTQAIALSGRTPAQMSDAALEAWLEAARHAYAYLFFTTRAPSERAFENRQTQVRDYYNYAVQQVVERLFVRAQQAGASAPAATTVGRWRVNVDLAAYRLPGDGNTPRALFAASSLRFGGLRSTYRRDGFGADLVAEVDPAVVGDPAGLAVQQALPAPKDPQRPLPTFSEMPYAPATVLLRFAGDTLDAVLHTDSATVAPYDPYRQTAVMLHGQRVPLAANFTAAYGLWLAKSGFAAQSLRSMLGRARGIDRPHLYLMQPYDPNRRVLLMLHGLASSPEAWVNVANEVMGDETLRQHYQIWQVYYPTNAPLAVNRAEIQELVQRSLRHFDPQGDAPASHDMVLIGHSMGGVIGRLLVSSSGEQIWSSLLADYRLEGERGARIRQKLSPLLHFSPMPQIDRAIFIAAPHRGTPLAEGGLGRFVGRLVRLPIALLDRFGDVLQDLANSERDAPGEPQRKRRLLPPTSIDNLRDTDPFVRAAADLPIAPSVRYHTIIGREKPQVPLPMSDDGLVPYRSAHLDGAASELVVTSWHSVQETPQAILEIRRILHAELQGAASSPVPAAVQSATDAPPDASAQLATDAPTDLATH</sequence>
<feature type="region of interest" description="Disordered" evidence="1">
    <location>
        <begin position="657"/>
        <end position="687"/>
    </location>
</feature>
<gene>
    <name evidence="2" type="ordered locus">XC_3476</name>
</gene>
<dbReference type="RefSeq" id="WP_011035993.1">
    <property type="nucleotide sequence ID" value="NC_007086.1"/>
</dbReference>
<dbReference type="PROSITE" id="PS51257">
    <property type="entry name" value="PROKAR_LIPOPROTEIN"/>
    <property type="match status" value="1"/>
</dbReference>
<accession>A0A0H2XCG5</accession>
<dbReference type="HOGENOM" id="CLU_016928_0_0_6"/>
<evidence type="ECO:0000256" key="1">
    <source>
        <dbReference type="SAM" id="MobiDB-lite"/>
    </source>
</evidence>
<dbReference type="Gene3D" id="3.40.50.1820">
    <property type="entry name" value="alpha/beta hydrolase"/>
    <property type="match status" value="1"/>
</dbReference>
<reference evidence="2 3" key="1">
    <citation type="journal article" date="2005" name="Genome Res.">
        <title>Comparative and functional genomic analyses of the pathogenicity of phytopathogen Xanthomonas campestris pv. campestris.</title>
        <authorList>
            <person name="Qian W."/>
            <person name="Jia Y."/>
            <person name="Ren S.X."/>
            <person name="He Y.Q."/>
            <person name="Feng J.X."/>
            <person name="Lu L.F."/>
            <person name="Sun Q."/>
            <person name="Ying G."/>
            <person name="Tang D.J."/>
            <person name="Tang H."/>
            <person name="Wu W."/>
            <person name="Hao P."/>
            <person name="Wang L."/>
            <person name="Jiang B.L."/>
            <person name="Zeng S."/>
            <person name="Gu W.Y."/>
            <person name="Lu G."/>
            <person name="Rong L."/>
            <person name="Tian Y."/>
            <person name="Yao Z."/>
            <person name="Fu G."/>
            <person name="Chen B."/>
            <person name="Fang R."/>
            <person name="Qiang B."/>
            <person name="Chen Z."/>
            <person name="Zhao G.P."/>
            <person name="Tang J.L."/>
            <person name="He C."/>
        </authorList>
    </citation>
    <scope>NUCLEOTIDE SEQUENCE [LARGE SCALE GENOMIC DNA]</scope>
    <source>
        <strain evidence="2 3">8004</strain>
    </source>
</reference>
<dbReference type="EMBL" id="CP000050">
    <property type="protein sequence ID" value="AAY50520.1"/>
    <property type="molecule type" value="Genomic_DNA"/>
</dbReference>
<dbReference type="Proteomes" id="UP000000420">
    <property type="component" value="Chromosome"/>
</dbReference>
<feature type="region of interest" description="Disordered" evidence="1">
    <location>
        <begin position="544"/>
        <end position="565"/>
    </location>
</feature>
<evidence type="ECO:0000313" key="2">
    <source>
        <dbReference type="EMBL" id="AAY50520.1"/>
    </source>
</evidence>